<keyword evidence="3" id="KW-0238">DNA-binding</keyword>
<dbReference type="OrthoDB" id="1701659at2"/>
<dbReference type="InterPro" id="IPR048428">
    <property type="entry name" value="YobI-NTPase"/>
</dbReference>
<proteinExistence type="predicted"/>
<organism evidence="3 4">
    <name type="scientific">Phragmitibacter flavus</name>
    <dbReference type="NCBI Taxonomy" id="2576071"/>
    <lineage>
        <taxon>Bacteria</taxon>
        <taxon>Pseudomonadati</taxon>
        <taxon>Verrucomicrobiota</taxon>
        <taxon>Verrucomicrobiia</taxon>
        <taxon>Verrucomicrobiales</taxon>
        <taxon>Verrucomicrobiaceae</taxon>
        <taxon>Phragmitibacter</taxon>
    </lineage>
</organism>
<dbReference type="RefSeq" id="WP_138085746.1">
    <property type="nucleotide sequence ID" value="NZ_VAUV01000005.1"/>
</dbReference>
<dbReference type="Gene3D" id="3.40.50.300">
    <property type="entry name" value="P-loop containing nucleotide triphosphate hydrolases"/>
    <property type="match status" value="1"/>
</dbReference>
<evidence type="ECO:0000313" key="3">
    <source>
        <dbReference type="EMBL" id="TLD71533.1"/>
    </source>
</evidence>
<accession>A0A5R8KGU7</accession>
<dbReference type="Proteomes" id="UP000306196">
    <property type="component" value="Unassembled WGS sequence"/>
</dbReference>
<keyword evidence="4" id="KW-1185">Reference proteome</keyword>
<dbReference type="EMBL" id="VAUV01000005">
    <property type="protein sequence ID" value="TLD71533.1"/>
    <property type="molecule type" value="Genomic_DNA"/>
</dbReference>
<dbReference type="GO" id="GO:0003677">
    <property type="term" value="F:DNA binding"/>
    <property type="evidence" value="ECO:0007669"/>
    <property type="project" value="UniProtKB-KW"/>
</dbReference>
<evidence type="ECO:0000256" key="1">
    <source>
        <dbReference type="SAM" id="Phobius"/>
    </source>
</evidence>
<dbReference type="SUPFAM" id="SSF52540">
    <property type="entry name" value="P-loop containing nucleoside triphosphate hydrolases"/>
    <property type="match status" value="1"/>
</dbReference>
<keyword evidence="1" id="KW-0472">Membrane</keyword>
<gene>
    <name evidence="3" type="ORF">FEM03_08410</name>
</gene>
<evidence type="ECO:0000313" key="4">
    <source>
        <dbReference type="Proteomes" id="UP000306196"/>
    </source>
</evidence>
<comment type="caution">
    <text evidence="3">The sequence shown here is derived from an EMBL/GenBank/DDBJ whole genome shotgun (WGS) entry which is preliminary data.</text>
</comment>
<dbReference type="InterPro" id="IPR027417">
    <property type="entry name" value="P-loop_NTPase"/>
</dbReference>
<keyword evidence="1" id="KW-0812">Transmembrane</keyword>
<sequence length="1235" mass="141189">MNRRILNWWRKEQQEDSGDSAEPWMLEPLTPIFLESEHKIYVSAIEDALRKDGVNNIALSGNYGVGKSSILQKVAENYRESVIMISLSTLAPIEKEKEANSQPHFITPVTNRIQQEIVKQMLYFVPAGKLTGSRFRRIEKFLFVREAVLALILALIVAGVFLITGWTEKISNVFRPEVEWGKWGHIAIFGCSAICAFSLRRVWHGKLHIKELSAGSASVTLDGNAESYFDQYLDEIVNFFDVSKCRIVIFEDIDRFENSHIFETLRSLNGLLNSSRTKREAIRFIYAVKDSIFDYDKLLFERRSRDIKVEKSDSAHAEAVRANRTKFFDLIIPVVPFITHRSARDHVVQIFKSIDHKIGADIIDLAVQFIPDMRLIKNVRNEFVVFRDRVIRDGGSGLNLSENELFAMMLYKSTHLTDFENIRFGKSKLDELYEASRKIVRIKRLENQQRISDLKDNLQRLDGIESKSQCLEQKLVLYIDRISKQLSVRNQRMNQFEFENATIKFGGTQISSEEAKSSDFWRRISVAPITHNLEIIQQHYHVGEIKLTLNREQLSEILQDSLKQEFWDKNLAEEMHKNLRMHEENLNFLRQSDMSDLIQRSEFTAAFNGTEEALDTVAAKLLESKMAFELVKRGYINRNFTLYTSTFHSDRVSAAAANFIMHHVAPNTMDEFFSLAAEDIKSLVRECGMQSLGDSAFFNISILDHLLQDNIELSKIMIRSIARFEDDAKRFLQAYLNEGAERHKFLKVLAQISSRILNFLIADVKLDLSTRIALTNTVLEHLNAEVDYDLNHDVIAFFKENYLRFPVLTDDKIETPVIDAVANLFEEVDVRFPLLMPLSKSCRKAFVDRNIFDVTMENLQLAIGGDLHPGLDIIRNVNPKTYKYVLDNLDAYSSAVEVSPPSIVKLSDFAIVINDICANGITYLDHMLACASPDCVIDDLNVAQKEAWPSIIEHGRLKPTLNNISEYISAIGKIDRSLGKFLNSIDSITIADDVEEEIKQGLANKILIARDKITSVSQRCKLVSSLQLKSYLRIEEIHEEGELFASLLKRGVIEDCAETYYHLMHSNWETREFFIMASNEFVKYLDSSLVQGDVAKILLSEKISVAVKQAVLNISDEYIHNCDEQTLLAVAEIASSLKVSVSSLVVETLSAHEVPPGQIVFLLADQLQQIEKERLLLILGNLGGEYKKLSDDSQKQPKLTDSPEHRALIQRLQSDEILGKVEEEGNSLRIYKRRR</sequence>
<feature type="domain" description="YobI-like P-loop NTPase" evidence="2">
    <location>
        <begin position="41"/>
        <end position="430"/>
    </location>
</feature>
<protein>
    <submittedName>
        <fullName evidence="3">DNA-binding protein</fullName>
    </submittedName>
</protein>
<feature type="transmembrane region" description="Helical" evidence="1">
    <location>
        <begin position="142"/>
        <end position="163"/>
    </location>
</feature>
<dbReference type="Pfam" id="PF20693">
    <property type="entry name" value="YobI-ATPase"/>
    <property type="match status" value="1"/>
</dbReference>
<name>A0A5R8KGU7_9BACT</name>
<dbReference type="AlphaFoldDB" id="A0A5R8KGU7"/>
<evidence type="ECO:0000259" key="2">
    <source>
        <dbReference type="Pfam" id="PF20693"/>
    </source>
</evidence>
<keyword evidence="1" id="KW-1133">Transmembrane helix</keyword>
<reference evidence="3 4" key="1">
    <citation type="submission" date="2019-05" db="EMBL/GenBank/DDBJ databases">
        <title>Verrucobacter flavum gen. nov., sp. nov. a new member of the family Verrucomicrobiaceae.</title>
        <authorList>
            <person name="Szuroczki S."/>
            <person name="Abbaszade G."/>
            <person name="Szabo A."/>
            <person name="Felfoldi T."/>
            <person name="Schumann P."/>
            <person name="Boka K."/>
            <person name="Keki Z."/>
            <person name="Toumi M."/>
            <person name="Toth E."/>
        </authorList>
    </citation>
    <scope>NUCLEOTIDE SEQUENCE [LARGE SCALE GENOMIC DNA]</scope>
    <source>
        <strain evidence="3 4">MG-N-17</strain>
    </source>
</reference>